<evidence type="ECO:0000313" key="1">
    <source>
        <dbReference type="EnsemblPlants" id="AVESA.00010b.r2.5AG0857450.2.CDS"/>
    </source>
</evidence>
<dbReference type="Proteomes" id="UP001732700">
    <property type="component" value="Chromosome 5A"/>
</dbReference>
<reference evidence="1" key="2">
    <citation type="submission" date="2025-09" db="UniProtKB">
        <authorList>
            <consortium name="EnsemblPlants"/>
        </authorList>
    </citation>
    <scope>IDENTIFICATION</scope>
</reference>
<organism evidence="1 2">
    <name type="scientific">Avena sativa</name>
    <name type="common">Oat</name>
    <dbReference type="NCBI Taxonomy" id="4498"/>
    <lineage>
        <taxon>Eukaryota</taxon>
        <taxon>Viridiplantae</taxon>
        <taxon>Streptophyta</taxon>
        <taxon>Embryophyta</taxon>
        <taxon>Tracheophyta</taxon>
        <taxon>Spermatophyta</taxon>
        <taxon>Magnoliopsida</taxon>
        <taxon>Liliopsida</taxon>
        <taxon>Poales</taxon>
        <taxon>Poaceae</taxon>
        <taxon>BOP clade</taxon>
        <taxon>Pooideae</taxon>
        <taxon>Poodae</taxon>
        <taxon>Poeae</taxon>
        <taxon>Poeae Chloroplast Group 1 (Aveneae type)</taxon>
        <taxon>Aveninae</taxon>
        <taxon>Avena</taxon>
    </lineage>
</organism>
<proteinExistence type="predicted"/>
<evidence type="ECO:0000313" key="2">
    <source>
        <dbReference type="Proteomes" id="UP001732700"/>
    </source>
</evidence>
<name>A0ACD5XV36_AVESA</name>
<reference evidence="1" key="1">
    <citation type="submission" date="2021-05" db="EMBL/GenBank/DDBJ databases">
        <authorList>
            <person name="Scholz U."/>
            <person name="Mascher M."/>
            <person name="Fiebig A."/>
        </authorList>
    </citation>
    <scope>NUCLEOTIDE SEQUENCE [LARGE SCALE GENOMIC DNA]</scope>
</reference>
<protein>
    <submittedName>
        <fullName evidence="1">Uncharacterized protein</fullName>
    </submittedName>
</protein>
<keyword evidence="2" id="KW-1185">Reference proteome</keyword>
<dbReference type="EnsemblPlants" id="AVESA.00010b.r2.5AG0857450.2">
    <property type="protein sequence ID" value="AVESA.00010b.r2.5AG0857450.2.CDS"/>
    <property type="gene ID" value="AVESA.00010b.r2.5AG0857450"/>
</dbReference>
<sequence>MATTAAGRHGNLDRSFKLAARSLLTAFSREDVNRAFPSFTDAERERLYQMFIHEEFQKFCTEIEVATALDKVDQFVEEQNLDVLSADKTSIEDVKERMSKEKKDEIEHLKGLLEKTEETINALKTRIERVKEGEDMDDTRDLLKKLKQRNFACQSLQ</sequence>
<accession>A0ACD5XV36</accession>